<dbReference type="EMBL" id="CP022684">
    <property type="protein sequence ID" value="AUM11407.1"/>
    <property type="molecule type" value="Genomic_DNA"/>
</dbReference>
<evidence type="ECO:0000256" key="8">
    <source>
        <dbReference type="SAM" id="Phobius"/>
    </source>
</evidence>
<keyword evidence="7" id="KW-0653">Protein transport</keyword>
<proteinExistence type="inferred from homology"/>
<evidence type="ECO:0008006" key="11">
    <source>
        <dbReference type="Google" id="ProtNLM"/>
    </source>
</evidence>
<evidence type="ECO:0000256" key="1">
    <source>
        <dbReference type="ARBA" id="ARBA00004162"/>
    </source>
</evidence>
<comment type="subcellular location">
    <subcellularLocation>
        <location evidence="1">Cell membrane</location>
        <topology evidence="1">Single-pass membrane protein</topology>
    </subcellularLocation>
    <subcellularLocation>
        <location evidence="7">Cell membrane</location>
        <topology evidence="7">Single-pass type II membrane protein</topology>
    </subcellularLocation>
</comment>
<evidence type="ECO:0000256" key="4">
    <source>
        <dbReference type="ARBA" id="ARBA00022692"/>
    </source>
</evidence>
<organism evidence="9 10">
    <name type="scientific">Ketobacter alkanivorans</name>
    <dbReference type="NCBI Taxonomy" id="1917421"/>
    <lineage>
        <taxon>Bacteria</taxon>
        <taxon>Pseudomonadati</taxon>
        <taxon>Pseudomonadota</taxon>
        <taxon>Gammaproteobacteria</taxon>
        <taxon>Pseudomonadales</taxon>
        <taxon>Ketobacteraceae</taxon>
        <taxon>Ketobacter</taxon>
    </lineage>
</organism>
<name>A0A2K9LGQ4_9GAMM</name>
<evidence type="ECO:0000256" key="6">
    <source>
        <dbReference type="ARBA" id="ARBA00023136"/>
    </source>
</evidence>
<keyword evidence="4 7" id="KW-0812">Transmembrane</keyword>
<keyword evidence="6 8" id="KW-0472">Membrane</keyword>
<evidence type="ECO:0000256" key="3">
    <source>
        <dbReference type="ARBA" id="ARBA00022475"/>
    </source>
</evidence>
<dbReference type="AlphaFoldDB" id="A0A2K9LGQ4"/>
<gene>
    <name evidence="9" type="ORF">Kalk_02750</name>
</gene>
<keyword evidence="3" id="KW-1003">Cell membrane</keyword>
<feature type="transmembrane region" description="Helical" evidence="8">
    <location>
        <begin position="21"/>
        <end position="40"/>
    </location>
</feature>
<dbReference type="GO" id="GO:0015031">
    <property type="term" value="P:protein transport"/>
    <property type="evidence" value="ECO:0007669"/>
    <property type="project" value="UniProtKB-KW"/>
</dbReference>
<evidence type="ECO:0000313" key="9">
    <source>
        <dbReference type="EMBL" id="AUM11407.1"/>
    </source>
</evidence>
<dbReference type="GO" id="GO:0005886">
    <property type="term" value="C:plasma membrane"/>
    <property type="evidence" value="ECO:0007669"/>
    <property type="project" value="UniProtKB-SubCell"/>
</dbReference>
<dbReference type="InterPro" id="IPR003400">
    <property type="entry name" value="ExbD"/>
</dbReference>
<keyword evidence="7" id="KW-0813">Transport</keyword>
<dbReference type="OrthoDB" id="5294637at2"/>
<evidence type="ECO:0000256" key="7">
    <source>
        <dbReference type="RuleBase" id="RU003879"/>
    </source>
</evidence>
<dbReference type="Pfam" id="PF02472">
    <property type="entry name" value="ExbD"/>
    <property type="match status" value="1"/>
</dbReference>
<evidence type="ECO:0000256" key="2">
    <source>
        <dbReference type="ARBA" id="ARBA00005811"/>
    </source>
</evidence>
<dbReference type="GO" id="GO:0022857">
    <property type="term" value="F:transmembrane transporter activity"/>
    <property type="evidence" value="ECO:0007669"/>
    <property type="project" value="InterPro"/>
</dbReference>
<comment type="similarity">
    <text evidence="2 7">Belongs to the ExbD/TolR family.</text>
</comment>
<evidence type="ECO:0000313" key="10">
    <source>
        <dbReference type="Proteomes" id="UP000235116"/>
    </source>
</evidence>
<evidence type="ECO:0000256" key="5">
    <source>
        <dbReference type="ARBA" id="ARBA00022989"/>
    </source>
</evidence>
<protein>
    <recommendedName>
        <fullName evidence="11">RNA polymerase subunit sigma-70</fullName>
    </recommendedName>
</protein>
<accession>A0A2K9LGQ4</accession>
<keyword evidence="10" id="KW-1185">Reference proteome</keyword>
<sequence length="169" mass="19138">MKLSHRAKRMDRRHKRQFLPGVNLVSLMDIFTILVFFLLVNSSNTTQLPSQKSIKLPESIAEQLPKETLTIMVNDKTILVNGRIVEEVPTIMAQRSDTIPALQKELLYQASKAPALVVNELGVAERDVTIMGDKEIPYALLRKIMMTCSNNEYSRISLAVLKKAEDKRS</sequence>
<dbReference type="Proteomes" id="UP000235116">
    <property type="component" value="Chromosome"/>
</dbReference>
<reference evidence="10" key="1">
    <citation type="submission" date="2017-08" db="EMBL/GenBank/DDBJ databases">
        <title>Direct submision.</title>
        <authorList>
            <person name="Kim S.-J."/>
            <person name="Rhee S.-K."/>
        </authorList>
    </citation>
    <scope>NUCLEOTIDE SEQUENCE [LARGE SCALE GENOMIC DNA]</scope>
    <source>
        <strain evidence="10">GI5</strain>
    </source>
</reference>
<dbReference type="KEGG" id="kak:Kalk_02750"/>
<keyword evidence="5 8" id="KW-1133">Transmembrane helix</keyword>
<dbReference type="RefSeq" id="WP_101892747.1">
    <property type="nucleotide sequence ID" value="NZ_CP022684.1"/>
</dbReference>